<feature type="region of interest" description="Disordered" evidence="1">
    <location>
        <begin position="34"/>
        <end position="62"/>
    </location>
</feature>
<evidence type="ECO:0000313" key="3">
    <source>
        <dbReference type="EMBL" id="KAJ5069241.1"/>
    </source>
</evidence>
<dbReference type="InterPro" id="IPR026172">
    <property type="entry name" value="GSAP_fam"/>
</dbReference>
<protein>
    <submittedName>
        <fullName evidence="3">Gamma-secretase-activating protein</fullName>
    </submittedName>
</protein>
<gene>
    <name evidence="3" type="ORF">M0811_11726</name>
</gene>
<comment type="caution">
    <text evidence="3">The sequence shown here is derived from an EMBL/GenBank/DDBJ whole genome shotgun (WGS) entry which is preliminary data.</text>
</comment>
<reference evidence="3" key="1">
    <citation type="submission" date="2022-10" db="EMBL/GenBank/DDBJ databases">
        <title>Novel sulphate-reducing endosymbionts in the free-living metamonad Anaeramoeba.</title>
        <authorList>
            <person name="Jerlstrom-Hultqvist J."/>
            <person name="Cepicka I."/>
            <person name="Gallot-Lavallee L."/>
            <person name="Salas-Leiva D."/>
            <person name="Curtis B.A."/>
            <person name="Zahonova K."/>
            <person name="Pipaliya S."/>
            <person name="Dacks J."/>
            <person name="Roger A.J."/>
        </authorList>
    </citation>
    <scope>NUCLEOTIDE SEQUENCE</scope>
    <source>
        <strain evidence="3">BMAN</strain>
    </source>
</reference>
<keyword evidence="4" id="KW-1185">Reference proteome</keyword>
<evidence type="ECO:0000313" key="4">
    <source>
        <dbReference type="Proteomes" id="UP001149090"/>
    </source>
</evidence>
<dbReference type="Pfam" id="PF14959">
    <property type="entry name" value="GSAP-16"/>
    <property type="match status" value="1"/>
</dbReference>
<accession>A0A9Q0LAR2</accession>
<dbReference type="PANTHER" id="PTHR13630:SF1">
    <property type="entry name" value="GAMMA-SECRETASE-ACTIVATING PROTEIN"/>
    <property type="match status" value="1"/>
</dbReference>
<dbReference type="OrthoDB" id="19866at2759"/>
<dbReference type="AlphaFoldDB" id="A0A9Q0LAR2"/>
<name>A0A9Q0LAR2_ANAIG</name>
<evidence type="ECO:0000259" key="2">
    <source>
        <dbReference type="Pfam" id="PF14959"/>
    </source>
</evidence>
<dbReference type="Proteomes" id="UP001149090">
    <property type="component" value="Unassembled WGS sequence"/>
</dbReference>
<dbReference type="PANTHER" id="PTHR13630">
    <property type="entry name" value="GAMMA-SECRETASE-ACTIVATING PROTEIN"/>
    <property type="match status" value="1"/>
</dbReference>
<feature type="domain" description="Gamma-secretase-activating protein C-terminal" evidence="2">
    <location>
        <begin position="751"/>
        <end position="820"/>
    </location>
</feature>
<evidence type="ECO:0000256" key="1">
    <source>
        <dbReference type="SAM" id="MobiDB-lite"/>
    </source>
</evidence>
<dbReference type="InterPro" id="IPR028010">
    <property type="entry name" value="GSAP_C_dom"/>
</dbReference>
<proteinExistence type="predicted"/>
<dbReference type="EMBL" id="JAPDFW010000106">
    <property type="protein sequence ID" value="KAJ5069241.1"/>
    <property type="molecule type" value="Genomic_DNA"/>
</dbReference>
<organism evidence="3 4">
    <name type="scientific">Anaeramoeba ignava</name>
    <name type="common">Anaerobic marine amoeba</name>
    <dbReference type="NCBI Taxonomy" id="1746090"/>
    <lineage>
        <taxon>Eukaryota</taxon>
        <taxon>Metamonada</taxon>
        <taxon>Anaeramoebidae</taxon>
        <taxon>Anaeramoeba</taxon>
    </lineage>
</organism>
<dbReference type="GO" id="GO:1902004">
    <property type="term" value="P:positive regulation of amyloid-beta formation"/>
    <property type="evidence" value="ECO:0007669"/>
    <property type="project" value="TreeGrafter"/>
</dbReference>
<sequence>MIGLSKKFSLYDHLQDIVPNVSLEMEAIFCESSDSEKENEQKIRKKENANSNMQKEHEKQNANQPKFEINGNIVENSFLVGHEMNNKFLICRDCLDSNLVKKTFIDMLDISNHKRTNIYKHHELFECVGASINLDLSFMILTFKKGIISDDLKRETRYQSFIVELQNNNILKQFTDETSFYQRIFFLPNHRSTKYEEILSILDQNFIRVNRLNFKNQSQHKQKIKIMTKQTTSYVICEKFIWYHFSPKSQRLFVLKPVPTRNEELLCYSFENKKTQVILDMSLKILKTPFSIEPKSSDVHKSYCNHKSNMHGLCSPNSTYNFQIVKISTGAFCLCRQYPENFENESILISIWILHRREQINLQIPYSKLSSKPSGKLKAFFGSIYEILVIYIPGYFLQFLDCTRLHETTIPMIFHEKEFLDPIQKTSLLLSPIYSEVDTLNRIQSENDLIDNYSGTIYSYTISKEYLASLLPKYHQLSEFIVHVFLTHMIDEKMLEEMKPSLLDETISFSSQFFQEYIFASTFQNLRKKNFQKNLRNFRKIILSIIPISTINNLEYDKHELFDFMRNSIAEYELLRIQDTFTTISESRTIRLSLTNLQESFLQFTSKNIASNEEKALMVFPEIQASPLTKKKKKKVEQNLIKSKVSLSFFETLIQDHISKYLVNIKNRKTIIKQLLKFYLETITNEIENLFKFLFDNLIEQYFGDEQSGLHFIPEPIPSIENSMKENENSKNNFNYLNNQSVSKELLFFKQKKMFGLMERLYISLEKFYLPFPKNFHPVFCRLGFYCLSKQLFAHYITNNMFQIDIRFIPEITPFLDLKTKQDQELKNRLICLLNGTEEIIEVSEAFEVDEKYLLEYYSNSISDQIINKLNSQKSQNVHPFSRSTDSHEIIRFEPLTIVKNSIQEIDTKSQIHSIKFLLSKMEKIYQKNLIEPEKLLNLEQIEKK</sequence>
<dbReference type="GO" id="GO:0005802">
    <property type="term" value="C:trans-Golgi network"/>
    <property type="evidence" value="ECO:0007669"/>
    <property type="project" value="TreeGrafter"/>
</dbReference>
<feature type="compositionally biased region" description="Basic and acidic residues" evidence="1">
    <location>
        <begin position="34"/>
        <end position="60"/>
    </location>
</feature>